<dbReference type="AlphaFoldDB" id="A0A9X1VA49"/>
<dbReference type="PROSITE" id="PS51257">
    <property type="entry name" value="PROKAR_LIPOPROTEIN"/>
    <property type="match status" value="1"/>
</dbReference>
<dbReference type="Pfam" id="PF25954">
    <property type="entry name" value="Beta-barrel_RND_2"/>
    <property type="match status" value="1"/>
</dbReference>
<feature type="domain" description="CusB-like beta-barrel" evidence="4">
    <location>
        <begin position="455"/>
        <end position="525"/>
    </location>
</feature>
<dbReference type="Gene3D" id="2.40.420.20">
    <property type="match status" value="1"/>
</dbReference>
<dbReference type="Gene3D" id="2.40.30.170">
    <property type="match status" value="1"/>
</dbReference>
<evidence type="ECO:0000256" key="1">
    <source>
        <dbReference type="ARBA" id="ARBA00009477"/>
    </source>
</evidence>
<organism evidence="6 7">
    <name type="scientific">Sulfoacidibacillus ferrooxidans</name>
    <dbReference type="NCBI Taxonomy" id="2005001"/>
    <lineage>
        <taxon>Bacteria</taxon>
        <taxon>Bacillati</taxon>
        <taxon>Bacillota</taxon>
        <taxon>Bacilli</taxon>
        <taxon>Bacillales</taxon>
        <taxon>Alicyclobacillaceae</taxon>
        <taxon>Sulfoacidibacillus</taxon>
    </lineage>
</organism>
<dbReference type="Proteomes" id="UP001139263">
    <property type="component" value="Unassembled WGS sequence"/>
</dbReference>
<feature type="coiled-coil region" evidence="2">
    <location>
        <begin position="183"/>
        <end position="342"/>
    </location>
</feature>
<dbReference type="Gene3D" id="1.10.287.470">
    <property type="entry name" value="Helix hairpin bin"/>
    <property type="match status" value="1"/>
</dbReference>
<dbReference type="InterPro" id="IPR058792">
    <property type="entry name" value="Beta-barrel_RND_2"/>
</dbReference>
<feature type="domain" description="YknX-like C-terminal permuted SH3-like" evidence="5">
    <location>
        <begin position="534"/>
        <end position="602"/>
    </location>
</feature>
<dbReference type="InterPro" id="IPR058637">
    <property type="entry name" value="YknX-like_C"/>
</dbReference>
<evidence type="ECO:0000259" key="4">
    <source>
        <dbReference type="Pfam" id="PF25954"/>
    </source>
</evidence>
<evidence type="ECO:0000313" key="6">
    <source>
        <dbReference type="EMBL" id="MCI0183530.1"/>
    </source>
</evidence>
<feature type="coiled-coil region" evidence="2">
    <location>
        <begin position="126"/>
        <end position="153"/>
    </location>
</feature>
<keyword evidence="7" id="KW-1185">Reference proteome</keyword>
<reference evidence="6" key="1">
    <citation type="submission" date="2022-03" db="EMBL/GenBank/DDBJ databases">
        <title>Draft Genome Sequence of Firmicute Strain S0AB, a Heterotrophic Iron/Sulfur-Oxidizing Extreme Acidophile.</title>
        <authorList>
            <person name="Vergara E."/>
            <person name="Pakostova E."/>
            <person name="Johnson D.B."/>
            <person name="Holmes D.S."/>
        </authorList>
    </citation>
    <scope>NUCLEOTIDE SEQUENCE</scope>
    <source>
        <strain evidence="6">S0AB</strain>
    </source>
</reference>
<comment type="caution">
    <text evidence="6">The sequence shown here is derived from an EMBL/GenBank/DDBJ whole genome shotgun (WGS) entry which is preliminary data.</text>
</comment>
<protein>
    <recommendedName>
        <fullName evidence="8">Membrane fusion protein biotin-lipoyl like domain-containing protein</fullName>
    </recommendedName>
</protein>
<dbReference type="GO" id="GO:0015562">
    <property type="term" value="F:efflux transmembrane transporter activity"/>
    <property type="evidence" value="ECO:0007669"/>
    <property type="project" value="TreeGrafter"/>
</dbReference>
<evidence type="ECO:0008006" key="8">
    <source>
        <dbReference type="Google" id="ProtNLM"/>
    </source>
</evidence>
<dbReference type="NCBIfam" id="TIGR01730">
    <property type="entry name" value="RND_mfp"/>
    <property type="match status" value="1"/>
</dbReference>
<evidence type="ECO:0000256" key="3">
    <source>
        <dbReference type="SAM" id="MobiDB-lite"/>
    </source>
</evidence>
<evidence type="ECO:0000313" key="7">
    <source>
        <dbReference type="Proteomes" id="UP001139263"/>
    </source>
</evidence>
<proteinExistence type="inferred from homology"/>
<dbReference type="Gene3D" id="2.40.50.100">
    <property type="match status" value="2"/>
</dbReference>
<dbReference type="EMBL" id="JALBUF010000005">
    <property type="protein sequence ID" value="MCI0183530.1"/>
    <property type="molecule type" value="Genomic_DNA"/>
</dbReference>
<keyword evidence="2" id="KW-0175">Coiled coil</keyword>
<accession>A0A9X1VA49</accession>
<dbReference type="RefSeq" id="WP_241713954.1">
    <property type="nucleotide sequence ID" value="NZ_JALBUF010000005.1"/>
</dbReference>
<feature type="compositionally biased region" description="Basic residues" evidence="3">
    <location>
        <begin position="624"/>
        <end position="636"/>
    </location>
</feature>
<dbReference type="PANTHER" id="PTHR30469">
    <property type="entry name" value="MULTIDRUG RESISTANCE PROTEIN MDTA"/>
    <property type="match status" value="1"/>
</dbReference>
<comment type="similarity">
    <text evidence="1">Belongs to the membrane fusion protein (MFP) (TC 8.A.1) family.</text>
</comment>
<dbReference type="GO" id="GO:1990281">
    <property type="term" value="C:efflux pump complex"/>
    <property type="evidence" value="ECO:0007669"/>
    <property type="project" value="TreeGrafter"/>
</dbReference>
<dbReference type="InterPro" id="IPR006143">
    <property type="entry name" value="RND_pump_MFP"/>
</dbReference>
<feature type="region of interest" description="Disordered" evidence="3">
    <location>
        <begin position="614"/>
        <end position="636"/>
    </location>
</feature>
<evidence type="ECO:0000259" key="5">
    <source>
        <dbReference type="Pfam" id="PF25989"/>
    </source>
</evidence>
<sequence length="636" mass="66025">MKDRYHLKRIIPTLILTTMVGSLLSGCGTRGPAQAASLPPLPVSIETVALSPVASQNTYLGQVTPYIQTNVSPAISGVLSSVDVRAGQVIQQGQVIATINTSQLQAQLAQAQASEGVSEAELTSSMESNQNSLKQAQASIQTAQANLAQEQTNVNNTITSNQQAVNTESQQYQDALAQFDSSVAAEEKAVAVAEQQLKNAQSSQQNTIAQAQSQLDTAKANLAAATSQQTTSIATDEANVSAAQQTLATAQDALTQAQEDSQFPTSNAILQAQSTYDQAKTALQNAENQLSLEQSSGAVAEAKASYAAAESNLKSAQDGQPIAVAQAQLAAAQQALQSAQNSKSLTVAQAQLAQAKAALTSAQSSAQTSIATSKSQLQQAQVAYQTEQTNTQLPVSQAQVQSAQAGVQVISAQIQNGQILSPISGYVQSVNDQVGEGVGTSADIVTIASMSPEMVTVNVPEFDINKMQDGTKMVVTVPSLNEVLHGHVIAIHPELSTSTMAYPVDIEVSGSNAPLLPGLEVQAVASSSNAHLGIMVPADAVLNLQSGANEVFTVQNGVAQSQIVQVGAMTQNEYQITSGLSLGQELVVQGQNLLSPGNQVTVVSINGKAVKGLPTQASTEAKHYTKHHPKKKGTSS</sequence>
<gene>
    <name evidence="6" type="ORF">MM817_01813</name>
</gene>
<dbReference type="Pfam" id="PF25989">
    <property type="entry name" value="YknX_C"/>
    <property type="match status" value="1"/>
</dbReference>
<name>A0A9X1VA49_9BACL</name>
<dbReference type="SUPFAM" id="SSF111369">
    <property type="entry name" value="HlyD-like secretion proteins"/>
    <property type="match status" value="2"/>
</dbReference>
<evidence type="ECO:0000256" key="2">
    <source>
        <dbReference type="SAM" id="Coils"/>
    </source>
</evidence>